<evidence type="ECO:0000256" key="2">
    <source>
        <dbReference type="ARBA" id="ARBA00022729"/>
    </source>
</evidence>
<keyword evidence="5" id="KW-1185">Reference proteome</keyword>
<dbReference type="KEGG" id="cari:FNU76_13635"/>
<dbReference type="InterPro" id="IPR028081">
    <property type="entry name" value="Leu-bd"/>
</dbReference>
<keyword evidence="2" id="KW-0732">Signal</keyword>
<dbReference type="Pfam" id="PF13458">
    <property type="entry name" value="Peripla_BP_6"/>
    <property type="match status" value="1"/>
</dbReference>
<dbReference type="SUPFAM" id="SSF53822">
    <property type="entry name" value="Periplasmic binding protein-like I"/>
    <property type="match status" value="1"/>
</dbReference>
<dbReference type="CDD" id="cd06326">
    <property type="entry name" value="PBP1_ABC_ligand_binding-like"/>
    <property type="match status" value="1"/>
</dbReference>
<comment type="similarity">
    <text evidence="1">Belongs to the leucine-binding protein family.</text>
</comment>
<dbReference type="AlphaFoldDB" id="A0A516SGN2"/>
<proteinExistence type="inferred from homology"/>
<feature type="domain" description="Leucine-binding protein" evidence="3">
    <location>
        <begin position="23"/>
        <end position="359"/>
    </location>
</feature>
<name>A0A516SGN2_9NEIS</name>
<reference evidence="5" key="1">
    <citation type="submission" date="2019-07" db="EMBL/GenBank/DDBJ databases">
        <title>Chitinimonas sp. nov., isolated from Ny-Alesund, arctica soil.</title>
        <authorList>
            <person name="Xu Q."/>
            <person name="Peng F."/>
        </authorList>
    </citation>
    <scope>NUCLEOTIDE SEQUENCE [LARGE SCALE GENOMIC DNA]</scope>
    <source>
        <strain evidence="5">R3-44</strain>
    </source>
</reference>
<dbReference type="EMBL" id="CP041730">
    <property type="protein sequence ID" value="QDQ27324.1"/>
    <property type="molecule type" value="Genomic_DNA"/>
</dbReference>
<evidence type="ECO:0000256" key="1">
    <source>
        <dbReference type="ARBA" id="ARBA00010062"/>
    </source>
</evidence>
<gene>
    <name evidence="4" type="ORF">FNU76_13635</name>
</gene>
<evidence type="ECO:0000313" key="5">
    <source>
        <dbReference type="Proteomes" id="UP000317550"/>
    </source>
</evidence>
<protein>
    <submittedName>
        <fullName evidence="4">ABC transporter substrate-binding protein</fullName>
    </submittedName>
</protein>
<organism evidence="4 5">
    <name type="scientific">Chitinimonas arctica</name>
    <dbReference type="NCBI Taxonomy" id="2594795"/>
    <lineage>
        <taxon>Bacteria</taxon>
        <taxon>Pseudomonadati</taxon>
        <taxon>Pseudomonadota</taxon>
        <taxon>Betaproteobacteria</taxon>
        <taxon>Neisseriales</taxon>
        <taxon>Chitinibacteraceae</taxon>
        <taxon>Chitinimonas</taxon>
    </lineage>
</organism>
<dbReference type="PANTHER" id="PTHR47235">
    <property type="entry name" value="BLR6548 PROTEIN"/>
    <property type="match status" value="1"/>
</dbReference>
<dbReference type="Proteomes" id="UP000317550">
    <property type="component" value="Chromosome"/>
</dbReference>
<sequence length="375" mass="40418">MGKWIRMLWLTLCLLGLGARADIVIGQSVPLSGVAGEYGRNMAQGAQAYFNWLNKQSGGIHGEQIKYVQYDDGFDFSRTLANTRKLLAEDKVVALMGYFSSDATASIVSRRWLDGGGVPLVGVSSSARTVREPGSRFLFHTRASQREEIAKLMAQMKRLGIARIGVFYQDDGFGQDGLAAAQEEAKSTGIVIAASASYPANTLSVNTAVKRLADANPPAILMISITKPSGLFIKAFRRLDSDAALYHTSTVDFDELVRDIGPDLVHGLAIAQVYPYPGDNQNKLIKEFRSTLAAFAPSSTPPGYAALEGYITAKLLADAIGKAGPNPSRAKVYEALDNLGEVNYGGFRLSFGPNQRSGSHFVELTIANQKGELSK</sequence>
<accession>A0A516SGN2</accession>
<evidence type="ECO:0000313" key="4">
    <source>
        <dbReference type="EMBL" id="QDQ27324.1"/>
    </source>
</evidence>
<dbReference type="OrthoDB" id="26870at2"/>
<dbReference type="RefSeq" id="WP_144278717.1">
    <property type="nucleotide sequence ID" value="NZ_CP041730.1"/>
</dbReference>
<dbReference type="InterPro" id="IPR028082">
    <property type="entry name" value="Peripla_BP_I"/>
</dbReference>
<evidence type="ECO:0000259" key="3">
    <source>
        <dbReference type="Pfam" id="PF13458"/>
    </source>
</evidence>
<dbReference type="Gene3D" id="3.40.50.2300">
    <property type="match status" value="2"/>
</dbReference>
<dbReference type="PANTHER" id="PTHR47235:SF1">
    <property type="entry name" value="BLR6548 PROTEIN"/>
    <property type="match status" value="1"/>
</dbReference>